<sequence length="238" mass="27275">MQELSLVSMVSIHRIKLGYVNSFLIKENNNCILVDTGMPKSHKKIVHFLQKNSIQPENIKLIIITHAHIDHIGSVKEIKEITGAKVLMHKIEAELVEKGDTPEAVLTNKLLKKIFSSTKREIAPFSVDIKVSDEFSLKEYGFDAKIIHTLGHTDGSISLIFKQKHAFVGDIVMKFPLLSGRSYFPIVANKKEKIYESWKKLIDEGVKWLYPSHGKIFPIRLLEKEMEKKKIVVKDFRD</sequence>
<evidence type="ECO:0000313" key="2">
    <source>
        <dbReference type="EMBL" id="UJG40511.1"/>
    </source>
</evidence>
<dbReference type="PANTHER" id="PTHR42951">
    <property type="entry name" value="METALLO-BETA-LACTAMASE DOMAIN-CONTAINING"/>
    <property type="match status" value="1"/>
</dbReference>
<reference evidence="2" key="1">
    <citation type="journal article" date="2022" name="Nat. Microbiol.">
        <title>Unique mobile elements and scalable gene flow at the prokaryote-eukaryote boundary revealed by circularized Asgard archaea genomes.</title>
        <authorList>
            <person name="Wu F."/>
            <person name="Speth D.R."/>
            <person name="Philosof A."/>
            <person name="Cremiere A."/>
            <person name="Narayanan A."/>
            <person name="Barco R.A."/>
            <person name="Connon S.A."/>
            <person name="Amend J.P."/>
            <person name="Antoshechkin I.A."/>
            <person name="Orphan V.J."/>
        </authorList>
    </citation>
    <scope>NUCLEOTIDE SEQUENCE</scope>
    <source>
        <strain evidence="2">PM71</strain>
    </source>
</reference>
<proteinExistence type="predicted"/>
<organism evidence="2">
    <name type="scientific">Candidatus Heimdallarchaeum aukensis</name>
    <dbReference type="NCBI Taxonomy" id="2876573"/>
    <lineage>
        <taxon>Archaea</taxon>
        <taxon>Promethearchaeati</taxon>
        <taxon>Candidatus Heimdallarchaeota</taxon>
        <taxon>Candidatus Heimdallarchaeia (ex Rinke et al. 2021) (nom. nud.)</taxon>
        <taxon>Candidatus Heimdallarchaeales</taxon>
        <taxon>Candidatus Heimdallarchaeaceae</taxon>
        <taxon>Candidatus Heimdallarchaeum</taxon>
    </lineage>
</organism>
<gene>
    <name evidence="2" type="ORF">K9W45_11825</name>
</gene>
<dbReference type="SUPFAM" id="SSF56281">
    <property type="entry name" value="Metallo-hydrolase/oxidoreductase"/>
    <property type="match status" value="1"/>
</dbReference>
<dbReference type="PANTHER" id="PTHR42951:SF17">
    <property type="entry name" value="METALLO-BETA-LACTAMASE DOMAIN-CONTAINING PROTEIN"/>
    <property type="match status" value="1"/>
</dbReference>
<dbReference type="SMART" id="SM00849">
    <property type="entry name" value="Lactamase_B"/>
    <property type="match status" value="1"/>
</dbReference>
<dbReference type="CDD" id="cd07721">
    <property type="entry name" value="yflN-like_MBL-fold"/>
    <property type="match status" value="1"/>
</dbReference>
<dbReference type="EMBL" id="CP084166">
    <property type="protein sequence ID" value="UJG40511.1"/>
    <property type="molecule type" value="Genomic_DNA"/>
</dbReference>
<evidence type="ECO:0000259" key="1">
    <source>
        <dbReference type="SMART" id="SM00849"/>
    </source>
</evidence>
<dbReference type="InterPro" id="IPR036866">
    <property type="entry name" value="RibonucZ/Hydroxyglut_hydro"/>
</dbReference>
<protein>
    <submittedName>
        <fullName evidence="2">MBL fold metallo-hydrolase</fullName>
    </submittedName>
</protein>
<dbReference type="InterPro" id="IPR050855">
    <property type="entry name" value="NDM-1-like"/>
</dbReference>
<feature type="domain" description="Metallo-beta-lactamase" evidence="1">
    <location>
        <begin position="19"/>
        <end position="213"/>
    </location>
</feature>
<dbReference type="AlphaFoldDB" id="A0A9Y1FL19"/>
<dbReference type="InterPro" id="IPR001279">
    <property type="entry name" value="Metallo-B-lactamas"/>
</dbReference>
<dbReference type="Pfam" id="PF00753">
    <property type="entry name" value="Lactamase_B"/>
    <property type="match status" value="1"/>
</dbReference>
<accession>A0A9Y1FL19</accession>
<dbReference type="Proteomes" id="UP001201020">
    <property type="component" value="Chromosome"/>
</dbReference>
<name>A0A9Y1FL19_9ARCH</name>
<dbReference type="Gene3D" id="3.60.15.10">
    <property type="entry name" value="Ribonuclease Z/Hydroxyacylglutathione hydrolase-like"/>
    <property type="match status" value="1"/>
</dbReference>